<sequence length="447" mass="48569">MPRRPGDPWLWAVCAAVFAVYVVLSVSRYAVGNPASWDLGIFTEAVRHYAHFQAPVVDIRGMDAMGDHFSPVDALFLPAWWLAPSPVTLLVVQAALAAVSIVPVYRAAAARLTVVEARLVAAAYGFSWGLASMAWYDVHEIAFAVPLIACSLSAMARSKHRAVVWWAVPLVFVKEDQGFTVVAIGLALALVYGKRLAGALLAAWGVGWSLLAVYVLIPDLNPGHAYPYWSQDGHLAGLAAGWDVKGPTLVVLLLPTALVALRSPLAAIAVPSIALRFVSSNPAYWGTIWHYNATVMPILFVAAIDGLARIRAGRPTWARGFWPYLGQYAPSMMAMGAVTLALWSPLQNLWQPGTYKTPAHITAARAAEQMIPAGQTVNTTLPELAPLAARGDDVYYFNDRTAPQWILLDTASWNVPVASVSHFPGFTYRTLFHRDGVVLEQRISAHR</sequence>
<evidence type="ECO:0000256" key="1">
    <source>
        <dbReference type="SAM" id="Phobius"/>
    </source>
</evidence>
<organism evidence="2 3">
    <name type="scientific">Streptomyces humicola</name>
    <dbReference type="NCBI Taxonomy" id="2953240"/>
    <lineage>
        <taxon>Bacteria</taxon>
        <taxon>Bacillati</taxon>
        <taxon>Actinomycetota</taxon>
        <taxon>Actinomycetes</taxon>
        <taxon>Kitasatosporales</taxon>
        <taxon>Streptomycetaceae</taxon>
        <taxon>Streptomyces</taxon>
    </lineage>
</organism>
<keyword evidence="1" id="KW-0812">Transmembrane</keyword>
<gene>
    <name evidence="2" type="ORF">NGB36_09150</name>
</gene>
<keyword evidence="3" id="KW-1185">Reference proteome</keyword>
<dbReference type="InterPro" id="IPR018650">
    <property type="entry name" value="STSV1_Orf64"/>
</dbReference>
<keyword evidence="1" id="KW-1133">Transmembrane helix</keyword>
<name>A0ABT1PW53_9ACTN</name>
<feature type="transmembrane region" description="Helical" evidence="1">
    <location>
        <begin position="79"/>
        <end position="105"/>
    </location>
</feature>
<evidence type="ECO:0000313" key="3">
    <source>
        <dbReference type="Proteomes" id="UP001057702"/>
    </source>
</evidence>
<keyword evidence="1" id="KW-0472">Membrane</keyword>
<evidence type="ECO:0000313" key="2">
    <source>
        <dbReference type="EMBL" id="MCQ4080765.1"/>
    </source>
</evidence>
<dbReference type="Pfam" id="PF09852">
    <property type="entry name" value="DUF2079"/>
    <property type="match status" value="1"/>
</dbReference>
<dbReference type="Proteomes" id="UP001057702">
    <property type="component" value="Unassembled WGS sequence"/>
</dbReference>
<protein>
    <submittedName>
        <fullName evidence="2">DUF2079 domain-containing protein</fullName>
    </submittedName>
</protein>
<comment type="caution">
    <text evidence="2">The sequence shown here is derived from an EMBL/GenBank/DDBJ whole genome shotgun (WGS) entry which is preliminary data.</text>
</comment>
<dbReference type="RefSeq" id="WP_255919682.1">
    <property type="nucleotide sequence ID" value="NZ_JANFNG010000005.1"/>
</dbReference>
<proteinExistence type="predicted"/>
<feature type="transmembrane region" description="Helical" evidence="1">
    <location>
        <begin position="249"/>
        <end position="268"/>
    </location>
</feature>
<accession>A0ABT1PW53</accession>
<feature type="transmembrane region" description="Helical" evidence="1">
    <location>
        <begin position="288"/>
        <end position="308"/>
    </location>
</feature>
<feature type="transmembrane region" description="Helical" evidence="1">
    <location>
        <begin position="9"/>
        <end position="31"/>
    </location>
</feature>
<reference evidence="2" key="1">
    <citation type="submission" date="2022-06" db="EMBL/GenBank/DDBJ databases">
        <title>Draft genome sequence of Streptomyces sp. RB6PN25 isolated from peat swamp forest in Thailand.</title>
        <authorList>
            <person name="Duangmal K."/>
            <person name="Klaysubun C."/>
        </authorList>
    </citation>
    <scope>NUCLEOTIDE SEQUENCE</scope>
    <source>
        <strain evidence="2">RB6PN25</strain>
    </source>
</reference>
<feature type="transmembrane region" description="Helical" evidence="1">
    <location>
        <begin position="328"/>
        <end position="346"/>
    </location>
</feature>
<feature type="transmembrane region" description="Helical" evidence="1">
    <location>
        <begin position="196"/>
        <end position="217"/>
    </location>
</feature>
<feature type="transmembrane region" description="Helical" evidence="1">
    <location>
        <begin position="117"/>
        <end position="135"/>
    </location>
</feature>
<dbReference type="EMBL" id="JANFNG010000005">
    <property type="protein sequence ID" value="MCQ4080765.1"/>
    <property type="molecule type" value="Genomic_DNA"/>
</dbReference>